<dbReference type="AlphaFoldDB" id="A0A2A9PJJ0"/>
<dbReference type="Pfam" id="PF10444">
    <property type="entry name" value="Nbl1_Borealin_N"/>
    <property type="match status" value="1"/>
</dbReference>
<keyword evidence="9" id="KW-0137">Centromere</keyword>
<keyword evidence="4" id="KW-0158">Chromosome</keyword>
<feature type="region of interest" description="Disordered" evidence="10">
    <location>
        <begin position="334"/>
        <end position="366"/>
    </location>
</feature>
<feature type="compositionally biased region" description="Polar residues" evidence="10">
    <location>
        <begin position="200"/>
        <end position="219"/>
    </location>
</feature>
<dbReference type="PANTHER" id="PTHR16040:SF7">
    <property type="entry name" value="AUSTRALIN, ISOFORM A-RELATED"/>
    <property type="match status" value="1"/>
</dbReference>
<reference evidence="12 13" key="2">
    <citation type="journal article" date="2017" name="Sci. Rep.">
        <title>Ant-infecting Ophiocordyceps genomes reveal a high diversity of potential behavioral manipulation genes and a possible major role for enterotoxins.</title>
        <authorList>
            <person name="de Bekker C."/>
            <person name="Ohm R.A."/>
            <person name="Evans H.C."/>
            <person name="Brachmann A."/>
            <person name="Hughes D.P."/>
        </authorList>
    </citation>
    <scope>NUCLEOTIDE SEQUENCE [LARGE SCALE GENOMIC DNA]</scope>
    <source>
        <strain evidence="12 13">SC16a</strain>
    </source>
</reference>
<dbReference type="GO" id="GO:0032133">
    <property type="term" value="C:chromosome passenger complex"/>
    <property type="evidence" value="ECO:0007669"/>
    <property type="project" value="TreeGrafter"/>
</dbReference>
<dbReference type="GO" id="GO:0000775">
    <property type="term" value="C:chromosome, centromeric region"/>
    <property type="evidence" value="ECO:0007669"/>
    <property type="project" value="UniProtKB-SubCell"/>
</dbReference>
<feature type="compositionally biased region" description="Low complexity" evidence="10">
    <location>
        <begin position="273"/>
        <end position="308"/>
    </location>
</feature>
<evidence type="ECO:0000256" key="5">
    <source>
        <dbReference type="ARBA" id="ARBA00022618"/>
    </source>
</evidence>
<evidence type="ECO:0000256" key="8">
    <source>
        <dbReference type="ARBA" id="ARBA00023306"/>
    </source>
</evidence>
<reference evidence="12 13" key="1">
    <citation type="journal article" date="2015" name="BMC Genomics">
        <title>Gene expression during zombie ant biting behavior reflects the complexity underlying fungal parasitic behavioral manipulation.</title>
        <authorList>
            <person name="de Bekker C."/>
            <person name="Ohm R.A."/>
            <person name="Loreto R.G."/>
            <person name="Sebastian A."/>
            <person name="Albert I."/>
            <person name="Merrow M."/>
            <person name="Brachmann A."/>
            <person name="Hughes D.P."/>
        </authorList>
    </citation>
    <scope>NUCLEOTIDE SEQUENCE [LARGE SCALE GENOMIC DNA]</scope>
    <source>
        <strain evidence="12 13">SC16a</strain>
    </source>
</reference>
<dbReference type="GO" id="GO:0051301">
    <property type="term" value="P:cell division"/>
    <property type="evidence" value="ECO:0007669"/>
    <property type="project" value="UniProtKB-KW"/>
</dbReference>
<keyword evidence="13" id="KW-1185">Reference proteome</keyword>
<evidence type="ECO:0000256" key="2">
    <source>
        <dbReference type="ARBA" id="ARBA00004584"/>
    </source>
</evidence>
<dbReference type="InterPro" id="IPR018851">
    <property type="entry name" value="Borealin_N"/>
</dbReference>
<evidence type="ECO:0000256" key="10">
    <source>
        <dbReference type="SAM" id="MobiDB-lite"/>
    </source>
</evidence>
<evidence type="ECO:0000259" key="11">
    <source>
        <dbReference type="Pfam" id="PF10444"/>
    </source>
</evidence>
<keyword evidence="6" id="KW-0498">Mitosis</keyword>
<dbReference type="EMBL" id="LAZP02000092">
    <property type="protein sequence ID" value="PFH61057.1"/>
    <property type="molecule type" value="Genomic_DNA"/>
</dbReference>
<feature type="region of interest" description="Disordered" evidence="10">
    <location>
        <begin position="1"/>
        <end position="50"/>
    </location>
</feature>
<sequence>MAPTLRRSRPSDQSTTSATRRDDASRGTKIPLKGSPCTPQASPIKKRRKGISLQQKQALIDNLQLEVTERARRLRAQYSLQAQGLRSRVEIRVNRIPTSLRKLKMGDLMLKYLEQEQSRVVEAPPPLPAKEAVKPITRSHAPERPYHAVPSELARDKENEGASLQGKKKTRGADTAGVRPAQILSPTSSNSRLARPASPPKSQIAQPGSPLKSGTSRTAAVSGVLSSMVERAKATRYGSTRKATTTSEAMSRSSSTTVMSTTAATRARRPAAKPRVPTTTKPVTRAGGRASGTSESSEGSTTTVVRKARTNTAATAAAAAAAATKKKTMGAIRKGVAGGGTKKAAPRFTVTTATAKTGGRTLRKRT</sequence>
<proteinExistence type="inferred from homology"/>
<dbReference type="PANTHER" id="PTHR16040">
    <property type="entry name" value="AUSTRALIN, ISOFORM A-RELATED"/>
    <property type="match status" value="1"/>
</dbReference>
<evidence type="ECO:0000313" key="12">
    <source>
        <dbReference type="EMBL" id="PFH61057.1"/>
    </source>
</evidence>
<feature type="domain" description="Borealin N-terminal" evidence="11">
    <location>
        <begin position="55"/>
        <end position="109"/>
    </location>
</feature>
<comment type="caution">
    <text evidence="12">The sequence shown here is derived from an EMBL/GenBank/DDBJ whole genome shotgun (WGS) entry which is preliminary data.</text>
</comment>
<dbReference type="GO" id="GO:0051233">
    <property type="term" value="C:spindle midzone"/>
    <property type="evidence" value="ECO:0007669"/>
    <property type="project" value="TreeGrafter"/>
</dbReference>
<feature type="region of interest" description="Disordered" evidence="10">
    <location>
        <begin position="124"/>
        <end position="308"/>
    </location>
</feature>
<feature type="compositionally biased region" description="Polar residues" evidence="10">
    <location>
        <begin position="237"/>
        <end position="248"/>
    </location>
</feature>
<evidence type="ECO:0000313" key="13">
    <source>
        <dbReference type="Proteomes" id="UP000037136"/>
    </source>
</evidence>
<evidence type="ECO:0000256" key="7">
    <source>
        <dbReference type="ARBA" id="ARBA00023242"/>
    </source>
</evidence>
<dbReference type="GO" id="GO:0005634">
    <property type="term" value="C:nucleus"/>
    <property type="evidence" value="ECO:0007669"/>
    <property type="project" value="UniProtKB-SubCell"/>
</dbReference>
<feature type="compositionally biased region" description="Low complexity" evidence="10">
    <location>
        <begin position="249"/>
        <end position="265"/>
    </location>
</feature>
<keyword evidence="8" id="KW-0131">Cell cycle</keyword>
<evidence type="ECO:0000256" key="6">
    <source>
        <dbReference type="ARBA" id="ARBA00022776"/>
    </source>
</evidence>
<keyword evidence="5" id="KW-0132">Cell division</keyword>
<evidence type="ECO:0000256" key="1">
    <source>
        <dbReference type="ARBA" id="ARBA00004123"/>
    </source>
</evidence>
<accession>A0A2A9PJJ0</accession>
<dbReference type="InterPro" id="IPR018867">
    <property type="entry name" value="Cell_div_borealin"/>
</dbReference>
<keyword evidence="7" id="KW-0539">Nucleus</keyword>
<organism evidence="12 13">
    <name type="scientific">Ophiocordyceps unilateralis</name>
    <name type="common">Zombie-ant fungus</name>
    <name type="synonym">Torrubia unilateralis</name>
    <dbReference type="NCBI Taxonomy" id="268505"/>
    <lineage>
        <taxon>Eukaryota</taxon>
        <taxon>Fungi</taxon>
        <taxon>Dikarya</taxon>
        <taxon>Ascomycota</taxon>
        <taxon>Pezizomycotina</taxon>
        <taxon>Sordariomycetes</taxon>
        <taxon>Hypocreomycetidae</taxon>
        <taxon>Hypocreales</taxon>
        <taxon>Ophiocordycipitaceae</taxon>
        <taxon>Ophiocordyceps</taxon>
    </lineage>
</organism>
<dbReference type="STRING" id="268505.A0A2A9PJJ0"/>
<evidence type="ECO:0000256" key="3">
    <source>
        <dbReference type="ARBA" id="ARBA00009914"/>
    </source>
</evidence>
<comment type="similarity">
    <text evidence="3">Belongs to the borealin family.</text>
</comment>
<dbReference type="GO" id="GO:0000070">
    <property type="term" value="P:mitotic sister chromatid segregation"/>
    <property type="evidence" value="ECO:0007669"/>
    <property type="project" value="TreeGrafter"/>
</dbReference>
<protein>
    <recommendedName>
        <fullName evidence="11">Borealin N-terminal domain-containing protein</fullName>
    </recommendedName>
</protein>
<gene>
    <name evidence="12" type="ORF">XA68_18318</name>
</gene>
<name>A0A2A9PJJ0_OPHUN</name>
<evidence type="ECO:0000256" key="4">
    <source>
        <dbReference type="ARBA" id="ARBA00022454"/>
    </source>
</evidence>
<comment type="subcellular location">
    <subcellularLocation>
        <location evidence="2">Chromosome</location>
        <location evidence="2">Centromere</location>
    </subcellularLocation>
    <subcellularLocation>
        <location evidence="1">Nucleus</location>
    </subcellularLocation>
</comment>
<dbReference type="Proteomes" id="UP000037136">
    <property type="component" value="Unassembled WGS sequence"/>
</dbReference>
<evidence type="ECO:0000256" key="9">
    <source>
        <dbReference type="ARBA" id="ARBA00023328"/>
    </source>
</evidence>
<dbReference type="OrthoDB" id="2392550at2759"/>